<accession>A0A0L8GX88</accession>
<gene>
    <name evidence="1" type="ORF">OCBIM_22026866mg</name>
</gene>
<evidence type="ECO:0000313" key="1">
    <source>
        <dbReference type="EMBL" id="KOF81185.1"/>
    </source>
</evidence>
<reference evidence="1" key="1">
    <citation type="submission" date="2015-07" db="EMBL/GenBank/DDBJ databases">
        <title>MeaNS - Measles Nucleotide Surveillance Program.</title>
        <authorList>
            <person name="Tran T."/>
            <person name="Druce J."/>
        </authorList>
    </citation>
    <scope>NUCLEOTIDE SEQUENCE</scope>
    <source>
        <strain evidence="1">UCB-OBI-ISO-001</strain>
        <tissue evidence="1">Gonad</tissue>
    </source>
</reference>
<sequence>MSCVLNPWEFFLPGIVDNEVIGPPSLGNPIPYNQFSSIKKRKR</sequence>
<proteinExistence type="predicted"/>
<dbReference type="AlphaFoldDB" id="A0A0L8GX88"/>
<dbReference type="EMBL" id="KQ420132">
    <property type="protein sequence ID" value="KOF81185.1"/>
    <property type="molecule type" value="Genomic_DNA"/>
</dbReference>
<organism evidence="1">
    <name type="scientific">Octopus bimaculoides</name>
    <name type="common">California two-spotted octopus</name>
    <dbReference type="NCBI Taxonomy" id="37653"/>
    <lineage>
        <taxon>Eukaryota</taxon>
        <taxon>Metazoa</taxon>
        <taxon>Spiralia</taxon>
        <taxon>Lophotrochozoa</taxon>
        <taxon>Mollusca</taxon>
        <taxon>Cephalopoda</taxon>
        <taxon>Coleoidea</taxon>
        <taxon>Octopodiformes</taxon>
        <taxon>Octopoda</taxon>
        <taxon>Incirrata</taxon>
        <taxon>Octopodidae</taxon>
        <taxon>Octopus</taxon>
    </lineage>
</organism>
<protein>
    <submittedName>
        <fullName evidence="1">Uncharacterized protein</fullName>
    </submittedName>
</protein>
<name>A0A0L8GX88_OCTBM</name>